<dbReference type="AlphaFoldDB" id="A0AAE0WVM1"/>
<dbReference type="Pfam" id="PF21467">
    <property type="entry name" value="BetaGal_gal-bd"/>
    <property type="match status" value="1"/>
</dbReference>
<dbReference type="InterPro" id="IPR048913">
    <property type="entry name" value="BetaGal_gal-bd"/>
</dbReference>
<dbReference type="GO" id="GO:0005975">
    <property type="term" value="P:carbohydrate metabolic process"/>
    <property type="evidence" value="ECO:0007669"/>
    <property type="project" value="InterPro"/>
</dbReference>
<gene>
    <name evidence="11" type="ORF">LTR78_001466</name>
</gene>
<dbReference type="PROSITE" id="PS01182">
    <property type="entry name" value="GLYCOSYL_HYDROL_F35"/>
    <property type="match status" value="1"/>
</dbReference>
<dbReference type="EMBL" id="JAUTXT010000003">
    <property type="protein sequence ID" value="KAK3679013.1"/>
    <property type="molecule type" value="Genomic_DNA"/>
</dbReference>
<dbReference type="Pfam" id="PF01301">
    <property type="entry name" value="Glyco_hydro_35"/>
    <property type="match status" value="1"/>
</dbReference>
<dbReference type="InterPro" id="IPR048912">
    <property type="entry name" value="BetaGal1-like_ABD1"/>
</dbReference>
<feature type="domain" description="Heterokaryon incompatibility" evidence="8">
    <location>
        <begin position="677"/>
        <end position="785"/>
    </location>
</feature>
<dbReference type="InterPro" id="IPR019801">
    <property type="entry name" value="Glyco_hydro_35_CS"/>
</dbReference>
<feature type="signal peptide" evidence="6">
    <location>
        <begin position="1"/>
        <end position="20"/>
    </location>
</feature>
<evidence type="ECO:0000256" key="2">
    <source>
        <dbReference type="ARBA" id="ARBA00022801"/>
    </source>
</evidence>
<evidence type="ECO:0000313" key="11">
    <source>
        <dbReference type="EMBL" id="KAK3679013.1"/>
    </source>
</evidence>
<dbReference type="Pfam" id="PF21317">
    <property type="entry name" value="BetaGal_ABD_1"/>
    <property type="match status" value="1"/>
</dbReference>
<feature type="chain" id="PRO_5042274209" description="Beta-galactosidase" evidence="6">
    <location>
        <begin position="21"/>
        <end position="1067"/>
    </location>
</feature>
<comment type="similarity">
    <text evidence="1 5">Belongs to the glycosyl hydrolase 35 family.</text>
</comment>
<evidence type="ECO:0000259" key="10">
    <source>
        <dbReference type="Pfam" id="PF21467"/>
    </source>
</evidence>
<dbReference type="Proteomes" id="UP001274830">
    <property type="component" value="Unassembled WGS sequence"/>
</dbReference>
<dbReference type="InterPro" id="IPR031330">
    <property type="entry name" value="Gly_Hdrlase_35_cat"/>
</dbReference>
<evidence type="ECO:0000256" key="4">
    <source>
        <dbReference type="RuleBase" id="RU000675"/>
    </source>
</evidence>
<dbReference type="PANTHER" id="PTHR23421">
    <property type="entry name" value="BETA-GALACTOSIDASE RELATED"/>
    <property type="match status" value="1"/>
</dbReference>
<keyword evidence="3 4" id="KW-0326">Glycosidase</keyword>
<keyword evidence="12" id="KW-1185">Reference proteome</keyword>
<dbReference type="InterPro" id="IPR017853">
    <property type="entry name" value="GH"/>
</dbReference>
<keyword evidence="6" id="KW-0732">Signal</keyword>
<evidence type="ECO:0000259" key="9">
    <source>
        <dbReference type="Pfam" id="PF21317"/>
    </source>
</evidence>
<accession>A0AAE0WVM1</accession>
<dbReference type="EC" id="3.2.1.23" evidence="4"/>
<dbReference type="SUPFAM" id="SSF49785">
    <property type="entry name" value="Galactose-binding domain-like"/>
    <property type="match status" value="1"/>
</dbReference>
<name>A0AAE0WVM1_9PEZI</name>
<comment type="caution">
    <text evidence="11">The sequence shown here is derived from an EMBL/GenBank/DDBJ whole genome shotgun (WGS) entry which is preliminary data.</text>
</comment>
<dbReference type="InterPro" id="IPR008979">
    <property type="entry name" value="Galactose-bd-like_sf"/>
</dbReference>
<organism evidence="11 12">
    <name type="scientific">Recurvomyces mirabilis</name>
    <dbReference type="NCBI Taxonomy" id="574656"/>
    <lineage>
        <taxon>Eukaryota</taxon>
        <taxon>Fungi</taxon>
        <taxon>Dikarya</taxon>
        <taxon>Ascomycota</taxon>
        <taxon>Pezizomycotina</taxon>
        <taxon>Dothideomycetes</taxon>
        <taxon>Dothideomycetidae</taxon>
        <taxon>Mycosphaerellales</taxon>
        <taxon>Teratosphaeriaceae</taxon>
        <taxon>Recurvomyces</taxon>
    </lineage>
</organism>
<feature type="domain" description="Beta-galactosidase 1-like first all-beta" evidence="9">
    <location>
        <begin position="406"/>
        <end position="517"/>
    </location>
</feature>
<evidence type="ECO:0000256" key="5">
    <source>
        <dbReference type="RuleBase" id="RU003679"/>
    </source>
</evidence>
<evidence type="ECO:0000259" key="7">
    <source>
        <dbReference type="Pfam" id="PF01301"/>
    </source>
</evidence>
<dbReference type="InterPro" id="IPR010730">
    <property type="entry name" value="HET"/>
</dbReference>
<dbReference type="Pfam" id="PF06985">
    <property type="entry name" value="HET"/>
    <property type="match status" value="1"/>
</dbReference>
<keyword evidence="2 4" id="KW-0378">Hydrolase</keyword>
<dbReference type="Gene3D" id="2.60.120.260">
    <property type="entry name" value="Galactose-binding domain-like"/>
    <property type="match status" value="2"/>
</dbReference>
<protein>
    <recommendedName>
        <fullName evidence="4">Beta-galactosidase</fullName>
        <ecNumber evidence="4">3.2.1.23</ecNumber>
    </recommendedName>
</protein>
<comment type="catalytic activity">
    <reaction evidence="4">
        <text>Hydrolysis of terminal non-reducing beta-D-galactose residues in beta-D-galactosides.</text>
        <dbReference type="EC" id="3.2.1.23"/>
    </reaction>
</comment>
<evidence type="ECO:0000256" key="3">
    <source>
        <dbReference type="ARBA" id="ARBA00023295"/>
    </source>
</evidence>
<evidence type="ECO:0000313" key="12">
    <source>
        <dbReference type="Proteomes" id="UP001274830"/>
    </source>
</evidence>
<dbReference type="Gene3D" id="3.20.20.80">
    <property type="entry name" value="Glycosidases"/>
    <property type="match status" value="1"/>
</dbReference>
<dbReference type="PRINTS" id="PR00742">
    <property type="entry name" value="GLHYDRLASE35"/>
</dbReference>
<proteinExistence type="inferred from homology"/>
<evidence type="ECO:0000256" key="1">
    <source>
        <dbReference type="ARBA" id="ARBA00009809"/>
    </source>
</evidence>
<feature type="domain" description="Glycoside hydrolase 35 catalytic" evidence="7">
    <location>
        <begin position="39"/>
        <end position="361"/>
    </location>
</feature>
<dbReference type="InterPro" id="IPR001944">
    <property type="entry name" value="Glycoside_Hdrlase_35"/>
</dbReference>
<dbReference type="SUPFAM" id="SSF51445">
    <property type="entry name" value="(Trans)glycosidases"/>
    <property type="match status" value="1"/>
</dbReference>
<evidence type="ECO:0000259" key="8">
    <source>
        <dbReference type="Pfam" id="PF06985"/>
    </source>
</evidence>
<dbReference type="GO" id="GO:0004565">
    <property type="term" value="F:beta-galactosidase activity"/>
    <property type="evidence" value="ECO:0007669"/>
    <property type="project" value="UniProtKB-EC"/>
</dbReference>
<sequence length="1067" mass="119139">MQYLKSVLPALLLAGTIVDATTYTRSATVNSSFGYDATSFYLHGEAFQMLGGQMDPQRIPREYWSDRLLKAKAMGLNTIFSYIYWNELETAPGQWDWNRISGMNDIGAWYQEIQNAGLQAVLRPGPYVCGERDWGGFPAWLSQVPNITVRTNNPQFLMLSEYYLGNLSQHVQQYQVTKGGPILMAQVENEYGSFSNDHDYTAALSAIIAKHFDIVQYTNDGGSTPPNIVNGAVPGILGEIDGDPYAGFTNLEKYAESSSRGPKLDGEYYINWLTTWGPNATYPYVSGIGYNDSQNIAGLKYILDQGGSFSIYMFHGGTNFAFGNGGLNFGQLEPVTSSYDYAAPLNESGRPRDIYWQLRDFLLPYQNGSLPEYPETKPMLETEDIVLKPVAGMFNDLPPATFSGWPLSMEQLGQGRGYTLYRYTTPSSHTGLLKVGDGPRDRVIVYVNDTMKGVIDNVYVYPQNISLSLHAGDVLSLLVENQGRVDFSTPLYDQRKGIVGDVYIGTAMLAPWSMYALPIPSPPANLNFSLTNTSLTISNTSSPTWYTGSFSLPSSICGTAAADTYLTINGGTKGVLYVNGYNLGRYWSVGPQQSQYVPGVWLRESNEIVVLELEPRGKQELVARGSGERAWFNRTPSSSTDTSLQYCASRGCCYVMRLLNTTTLQFAEYYNQDTPEYAILSHRWLDGQEVSYIDYCLCVDQAQHGEKLPEYLRDKANTIRSRSGFTKILDFCKAVRLADLEWGWIDTCCIDKSSSAELTEAINSMWSWYKESVLCLVYFNDVESEASYAEIGSSAWFTRGWTLQELLAPSRLNFFDRVWKPLYRLEKATFKAKKRTATMYYIMDDPDWAEFGHMLAQASHVPARYVCGYQSLDSASAAMKLSWASFRRTSRVEDRAYSLLGLLGINMPLLYGEGQQAFIRLQKEFIQTYDDESILAWRSPCPSPNLSSHCFSGVLATNLEFFQASGDIVTIMQYGKPPWQTINQLLQVEAAVYVQSANEAPTTTILLPLACKHSDERGCLHLELTASSSAGAGVGHYMRVSACKLIAAGPQRKVTDDRRLLLHLNAR</sequence>
<reference evidence="11" key="1">
    <citation type="submission" date="2023-07" db="EMBL/GenBank/DDBJ databases">
        <title>Black Yeasts Isolated from many extreme environments.</title>
        <authorList>
            <person name="Coleine C."/>
            <person name="Stajich J.E."/>
            <person name="Selbmann L."/>
        </authorList>
    </citation>
    <scope>NUCLEOTIDE SEQUENCE</scope>
    <source>
        <strain evidence="11">CCFEE 5485</strain>
    </source>
</reference>
<evidence type="ECO:0000256" key="6">
    <source>
        <dbReference type="SAM" id="SignalP"/>
    </source>
</evidence>
<feature type="domain" description="Beta-galactosidase galactose-binding" evidence="10">
    <location>
        <begin position="543"/>
        <end position="605"/>
    </location>
</feature>